<keyword evidence="2" id="KW-1185">Reference proteome</keyword>
<organism evidence="1 2">
    <name type="scientific">Melipona bicolor</name>
    <dbReference type="NCBI Taxonomy" id="60889"/>
    <lineage>
        <taxon>Eukaryota</taxon>
        <taxon>Metazoa</taxon>
        <taxon>Ecdysozoa</taxon>
        <taxon>Arthropoda</taxon>
        <taxon>Hexapoda</taxon>
        <taxon>Insecta</taxon>
        <taxon>Pterygota</taxon>
        <taxon>Neoptera</taxon>
        <taxon>Endopterygota</taxon>
        <taxon>Hymenoptera</taxon>
        <taxon>Apocrita</taxon>
        <taxon>Aculeata</taxon>
        <taxon>Apoidea</taxon>
        <taxon>Anthophila</taxon>
        <taxon>Apidae</taxon>
        <taxon>Melipona</taxon>
    </lineage>
</organism>
<sequence length="174" mass="20198">MIRIDLHFVLPNDGQSTTRYSGRRVHAGMIDTPRRDALCSRNPRNPSGYVPCLAPIETFAVQIGLLFLIRDANGNARQVQTVSGIRNPEDVENQVQSRARFLCLAKQASVDDERSREYQKYPKRGSFWLVIRRSWGHFPRVIALKSDSARFFLGDRIIQGWKRRKKERREEETI</sequence>
<dbReference type="Proteomes" id="UP001177670">
    <property type="component" value="Unassembled WGS sequence"/>
</dbReference>
<name>A0AA40KGK1_9HYME</name>
<evidence type="ECO:0000313" key="2">
    <source>
        <dbReference type="Proteomes" id="UP001177670"/>
    </source>
</evidence>
<protein>
    <submittedName>
        <fullName evidence="1">Uncharacterized protein</fullName>
    </submittedName>
</protein>
<dbReference type="EMBL" id="JAHYIQ010000035">
    <property type="protein sequence ID" value="KAK1119661.1"/>
    <property type="molecule type" value="Genomic_DNA"/>
</dbReference>
<gene>
    <name evidence="1" type="ORF">K0M31_013080</name>
</gene>
<comment type="caution">
    <text evidence="1">The sequence shown here is derived from an EMBL/GenBank/DDBJ whole genome shotgun (WGS) entry which is preliminary data.</text>
</comment>
<proteinExistence type="predicted"/>
<evidence type="ECO:0000313" key="1">
    <source>
        <dbReference type="EMBL" id="KAK1119661.1"/>
    </source>
</evidence>
<dbReference type="AlphaFoldDB" id="A0AA40KGK1"/>
<reference evidence="1" key="1">
    <citation type="submission" date="2021-10" db="EMBL/GenBank/DDBJ databases">
        <title>Melipona bicolor Genome sequencing and assembly.</title>
        <authorList>
            <person name="Araujo N.S."/>
            <person name="Arias M.C."/>
        </authorList>
    </citation>
    <scope>NUCLEOTIDE SEQUENCE</scope>
    <source>
        <strain evidence="1">USP_2M_L1-L4_2017</strain>
        <tissue evidence="1">Whole body</tissue>
    </source>
</reference>
<accession>A0AA40KGK1</accession>